<keyword evidence="2" id="KW-0472">Membrane</keyword>
<evidence type="ECO:0000259" key="4">
    <source>
        <dbReference type="SMART" id="SM00631"/>
    </source>
</evidence>
<dbReference type="SMART" id="SM00631">
    <property type="entry name" value="Zn_pept"/>
    <property type="match status" value="1"/>
</dbReference>
<keyword evidence="3" id="KW-0732">Signal</keyword>
<keyword evidence="6" id="KW-1185">Reference proteome</keyword>
<dbReference type="EMBL" id="CAKOGP040001112">
    <property type="protein sequence ID" value="CAJ1942968.1"/>
    <property type="molecule type" value="Genomic_DNA"/>
</dbReference>
<accession>A0AAD2CS89</accession>
<evidence type="ECO:0000313" key="5">
    <source>
        <dbReference type="EMBL" id="CAJ1942968.1"/>
    </source>
</evidence>
<gene>
    <name evidence="5" type="ORF">CYCCA115_LOCUS8211</name>
</gene>
<protein>
    <recommendedName>
        <fullName evidence="4">Peptidase M14 domain-containing protein</fullName>
    </recommendedName>
</protein>
<evidence type="ECO:0000256" key="1">
    <source>
        <dbReference type="ARBA" id="ARBA00005988"/>
    </source>
</evidence>
<feature type="chain" id="PRO_5042078948" description="Peptidase M14 domain-containing protein" evidence="3">
    <location>
        <begin position="18"/>
        <end position="705"/>
    </location>
</feature>
<dbReference type="AlphaFoldDB" id="A0AAD2CS89"/>
<feature type="signal peptide" evidence="3">
    <location>
        <begin position="1"/>
        <end position="17"/>
    </location>
</feature>
<proteinExistence type="inferred from homology"/>
<comment type="caution">
    <text evidence="5">The sequence shown here is derived from an EMBL/GenBank/DDBJ whole genome shotgun (WGS) entry which is preliminary data.</text>
</comment>
<feature type="transmembrane region" description="Helical" evidence="2">
    <location>
        <begin position="643"/>
        <end position="664"/>
    </location>
</feature>
<evidence type="ECO:0000256" key="3">
    <source>
        <dbReference type="SAM" id="SignalP"/>
    </source>
</evidence>
<dbReference type="Gene3D" id="3.40.630.10">
    <property type="entry name" value="Zn peptidases"/>
    <property type="match status" value="1"/>
</dbReference>
<keyword evidence="2" id="KW-1133">Transmembrane helix</keyword>
<dbReference type="SUPFAM" id="SSF53187">
    <property type="entry name" value="Zn-dependent exopeptidases"/>
    <property type="match status" value="1"/>
</dbReference>
<keyword evidence="2" id="KW-0812">Transmembrane</keyword>
<sequence>MINTIVRILFMAYMAHASIDRETVSTDDYESYSIWTSEEIKVKLDKWKDVYPDFFHMTSAQEKYGLPAAGSDADCPFHDVTGCHNFIITIQDFITHPEGSYTSARLPEVYWSGCLHGNERVGPTSVMHAASLLLQAASCEALPRTKDKDEIAAARKCRHELEKKGISEHQRKWLARLVSTRRIVMTPTTNALGYYKNKREEGRIDPNRDFPYDVKDPEDCMQTIAGRTVNEIYREHLFQLSLTFHAGTEVVGYEWGAPHWLGKLSPDDVAQVSVGSAYSNYGGGWSASKAYAYGTMNDLVYYVRGGMEDWAYAGSWDPDRVVQCEPTSFDGYPKEKTRYNNSTLRIFNMLIETSDDKEPKLHLGNSVDVLNKDTKGNGHISRNIRLALLAAELVEPYVSVFKVNELRLSDDVVPLLTAGEESCRKGNTVMVAKNTQQVDISWTVGGSMTIDNTEVWYAKLDDVEGRDLDCLKHPSDMAGFVKGEIIGGTNGTSAFSSNGAFPTPKVDEPDGPIFTGRISIPSSTKPLDQIVIYVSARVDQDWKNAPSETYAPLVGPQSHIANVRTNPDWHHESAGKFVDGRLDWFSRPLYVILGDFEDAIGTQSGHTVGTLEHNVRFENHNAGQGGVLPKSARKERMWFPVDMTFLLLLGALVLALCLFCACLCRSDGSEKFAPVVQMDDEDDYAFDSAPFSDRADTELELRPMS</sequence>
<evidence type="ECO:0000313" key="6">
    <source>
        <dbReference type="Proteomes" id="UP001295423"/>
    </source>
</evidence>
<dbReference type="GO" id="GO:0006508">
    <property type="term" value="P:proteolysis"/>
    <property type="evidence" value="ECO:0007669"/>
    <property type="project" value="InterPro"/>
</dbReference>
<dbReference type="InterPro" id="IPR000834">
    <property type="entry name" value="Peptidase_M14"/>
</dbReference>
<feature type="domain" description="Peptidase M14" evidence="4">
    <location>
        <begin position="35"/>
        <end position="330"/>
    </location>
</feature>
<evidence type="ECO:0000256" key="2">
    <source>
        <dbReference type="SAM" id="Phobius"/>
    </source>
</evidence>
<name>A0AAD2CS89_9STRA</name>
<organism evidence="5 6">
    <name type="scientific">Cylindrotheca closterium</name>
    <dbReference type="NCBI Taxonomy" id="2856"/>
    <lineage>
        <taxon>Eukaryota</taxon>
        <taxon>Sar</taxon>
        <taxon>Stramenopiles</taxon>
        <taxon>Ochrophyta</taxon>
        <taxon>Bacillariophyta</taxon>
        <taxon>Bacillariophyceae</taxon>
        <taxon>Bacillariophycidae</taxon>
        <taxon>Bacillariales</taxon>
        <taxon>Bacillariaceae</taxon>
        <taxon>Cylindrotheca</taxon>
    </lineage>
</organism>
<dbReference type="CDD" id="cd00596">
    <property type="entry name" value="Peptidase_M14_like"/>
    <property type="match status" value="1"/>
</dbReference>
<dbReference type="GO" id="GO:0004181">
    <property type="term" value="F:metallocarboxypeptidase activity"/>
    <property type="evidence" value="ECO:0007669"/>
    <property type="project" value="InterPro"/>
</dbReference>
<comment type="similarity">
    <text evidence="1">Belongs to the peptidase M14 family.</text>
</comment>
<dbReference type="Proteomes" id="UP001295423">
    <property type="component" value="Unassembled WGS sequence"/>
</dbReference>
<dbReference type="Pfam" id="PF00246">
    <property type="entry name" value="Peptidase_M14"/>
    <property type="match status" value="1"/>
</dbReference>
<dbReference type="GO" id="GO:0008270">
    <property type="term" value="F:zinc ion binding"/>
    <property type="evidence" value="ECO:0007669"/>
    <property type="project" value="InterPro"/>
</dbReference>
<reference evidence="5" key="1">
    <citation type="submission" date="2023-08" db="EMBL/GenBank/DDBJ databases">
        <authorList>
            <person name="Audoor S."/>
            <person name="Bilcke G."/>
        </authorList>
    </citation>
    <scope>NUCLEOTIDE SEQUENCE</scope>
</reference>